<reference evidence="3" key="1">
    <citation type="submission" date="2018-05" db="EMBL/GenBank/DDBJ databases">
        <authorList>
            <person name="Lanie J.A."/>
            <person name="Ng W.-L."/>
            <person name="Kazmierczak K.M."/>
            <person name="Andrzejewski T.M."/>
            <person name="Davidsen T.M."/>
            <person name="Wayne K.J."/>
            <person name="Tettelin H."/>
            <person name="Glass J.I."/>
            <person name="Rusch D."/>
            <person name="Podicherti R."/>
            <person name="Tsui H.-C.T."/>
            <person name="Winkler M.E."/>
        </authorList>
    </citation>
    <scope>NUCLEOTIDE SEQUENCE</scope>
</reference>
<feature type="non-terminal residue" evidence="3">
    <location>
        <position position="1"/>
    </location>
</feature>
<dbReference type="InterPro" id="IPR016163">
    <property type="entry name" value="Ald_DH_C"/>
</dbReference>
<evidence type="ECO:0000256" key="1">
    <source>
        <dbReference type="ARBA" id="ARBA00023002"/>
    </source>
</evidence>
<dbReference type="InterPro" id="IPR016161">
    <property type="entry name" value="Ald_DH/histidinol_DH"/>
</dbReference>
<keyword evidence="1" id="KW-0560">Oxidoreductase</keyword>
<gene>
    <name evidence="3" type="ORF">METZ01_LOCUS45746</name>
</gene>
<dbReference type="GO" id="GO:0016620">
    <property type="term" value="F:oxidoreductase activity, acting on the aldehyde or oxo group of donors, NAD or NADP as acceptor"/>
    <property type="evidence" value="ECO:0007669"/>
    <property type="project" value="InterPro"/>
</dbReference>
<accession>A0A381RM24</accession>
<evidence type="ECO:0000259" key="2">
    <source>
        <dbReference type="Pfam" id="PF00171"/>
    </source>
</evidence>
<dbReference type="AlphaFoldDB" id="A0A381RM24"/>
<dbReference type="PROSITE" id="PS00687">
    <property type="entry name" value="ALDEHYDE_DEHYDR_GLU"/>
    <property type="match status" value="1"/>
</dbReference>
<dbReference type="InterPro" id="IPR016162">
    <property type="entry name" value="Ald_DH_N"/>
</dbReference>
<dbReference type="EMBL" id="UINC01002098">
    <property type="protein sequence ID" value="SUZ92892.1"/>
    <property type="molecule type" value="Genomic_DNA"/>
</dbReference>
<dbReference type="SUPFAM" id="SSF53720">
    <property type="entry name" value="ALDH-like"/>
    <property type="match status" value="1"/>
</dbReference>
<dbReference type="PANTHER" id="PTHR11699">
    <property type="entry name" value="ALDEHYDE DEHYDROGENASE-RELATED"/>
    <property type="match status" value="1"/>
</dbReference>
<dbReference type="InterPro" id="IPR015590">
    <property type="entry name" value="Aldehyde_DH_dom"/>
</dbReference>
<dbReference type="Gene3D" id="3.40.309.10">
    <property type="entry name" value="Aldehyde Dehydrogenase, Chain A, domain 2"/>
    <property type="match status" value="1"/>
</dbReference>
<dbReference type="InterPro" id="IPR029510">
    <property type="entry name" value="Ald_DH_CS_GLU"/>
</dbReference>
<organism evidence="3">
    <name type="scientific">marine metagenome</name>
    <dbReference type="NCBI Taxonomy" id="408172"/>
    <lineage>
        <taxon>unclassified sequences</taxon>
        <taxon>metagenomes</taxon>
        <taxon>ecological metagenomes</taxon>
    </lineage>
</organism>
<proteinExistence type="predicted"/>
<protein>
    <recommendedName>
        <fullName evidence="2">Aldehyde dehydrogenase domain-containing protein</fullName>
    </recommendedName>
</protein>
<name>A0A381RM24_9ZZZZ</name>
<sequence length="481" mass="52770">VGIVNTGTAETRTIDARNPRTGKLDYSFEVTPTIDIENTVQEVRSNQPKWASLTVDERADILREWANVVSKSSDLLDALVTDTGRYFIATAEIENLAKSIEGWHMIGRQVFAEQEPIQSSAPSVIYSHQYKPFEVVGIVGPWNFPFLISLIDLLPALMAGSATVTKPSEITPRFIKPLQETLEQIPELHAVCRYIQGDGQTGQDLINNVDAVCFTGSVKTGKLVYESGAKNFIPVYAELGGKDPVIVTENAEPNESAKIILRASVQATGQACQSIERVYAHESIAEELTKELARLADEVQLNYPNIREGHIGPLIFDQQAVIIESHIRDAIDKGATVLTGGSIENHGGGKWIRPTVIRDVDHSMKVMTDETFGPVIPVMSYSDISEAIHLANDTRYGLSAAVLAGSTEEANEIAQQIDAGAVTIQDCGATTYVFDGEKNWFKYSGIGASRMGEMGMLRFFRKKVLYTQTGEPHDIHAMGER</sequence>
<dbReference type="Pfam" id="PF00171">
    <property type="entry name" value="Aldedh"/>
    <property type="match status" value="1"/>
</dbReference>
<dbReference type="Gene3D" id="3.40.605.10">
    <property type="entry name" value="Aldehyde Dehydrogenase, Chain A, domain 1"/>
    <property type="match status" value="1"/>
</dbReference>
<evidence type="ECO:0000313" key="3">
    <source>
        <dbReference type="EMBL" id="SUZ92892.1"/>
    </source>
</evidence>
<feature type="domain" description="Aldehyde dehydrogenase" evidence="2">
    <location>
        <begin position="10"/>
        <end position="463"/>
    </location>
</feature>